<dbReference type="Proteomes" id="UP000324209">
    <property type="component" value="Chromosome"/>
</dbReference>
<dbReference type="RefSeq" id="WP_149486342.1">
    <property type="nucleotide sequence ID" value="NZ_CP036150.1"/>
</dbReference>
<feature type="transmembrane region" description="Helical" evidence="3">
    <location>
        <begin position="7"/>
        <end position="25"/>
    </location>
</feature>
<evidence type="ECO:0000256" key="1">
    <source>
        <dbReference type="ARBA" id="ARBA00005695"/>
    </source>
</evidence>
<evidence type="ECO:0000313" key="6">
    <source>
        <dbReference type="Proteomes" id="UP000324209"/>
    </source>
</evidence>
<keyword evidence="3" id="KW-0812">Transmembrane</keyword>
<evidence type="ECO:0000259" key="4">
    <source>
        <dbReference type="Pfam" id="PF00496"/>
    </source>
</evidence>
<keyword evidence="3" id="KW-1133">Transmembrane helix</keyword>
<gene>
    <name evidence="5" type="ORF">EXM22_09785</name>
</gene>
<dbReference type="Pfam" id="PF00496">
    <property type="entry name" value="SBP_bac_5"/>
    <property type="match status" value="1"/>
</dbReference>
<proteinExistence type="inferred from homology"/>
<evidence type="ECO:0000256" key="3">
    <source>
        <dbReference type="SAM" id="Phobius"/>
    </source>
</evidence>
<accession>A0A5C1QQ50</accession>
<keyword evidence="2" id="KW-0732">Signal</keyword>
<dbReference type="GO" id="GO:0015833">
    <property type="term" value="P:peptide transport"/>
    <property type="evidence" value="ECO:0007669"/>
    <property type="project" value="TreeGrafter"/>
</dbReference>
<dbReference type="InterPro" id="IPR039424">
    <property type="entry name" value="SBP_5"/>
</dbReference>
<evidence type="ECO:0000256" key="2">
    <source>
        <dbReference type="ARBA" id="ARBA00022729"/>
    </source>
</evidence>
<protein>
    <submittedName>
        <fullName evidence="5">ABC transporter substrate-binding protein</fullName>
    </submittedName>
</protein>
<dbReference type="PANTHER" id="PTHR30290:SF59">
    <property type="entry name" value="OLIGOPEPTIDE ABC TRANSPORTER,SUBSTRATE-BINDING PROTEIN"/>
    <property type="match status" value="1"/>
</dbReference>
<evidence type="ECO:0000313" key="5">
    <source>
        <dbReference type="EMBL" id="QEN08262.1"/>
    </source>
</evidence>
<comment type="similarity">
    <text evidence="1">Belongs to the bacterial solute-binding protein 5 family.</text>
</comment>
<dbReference type="SUPFAM" id="SSF53850">
    <property type="entry name" value="Periplasmic binding protein-like II"/>
    <property type="match status" value="1"/>
</dbReference>
<dbReference type="GO" id="GO:0043190">
    <property type="term" value="C:ATP-binding cassette (ABC) transporter complex"/>
    <property type="evidence" value="ECO:0007669"/>
    <property type="project" value="InterPro"/>
</dbReference>
<dbReference type="PANTHER" id="PTHR30290">
    <property type="entry name" value="PERIPLASMIC BINDING COMPONENT OF ABC TRANSPORTER"/>
    <property type="match status" value="1"/>
</dbReference>
<feature type="domain" description="Solute-binding protein family 5" evidence="4">
    <location>
        <begin position="90"/>
        <end position="446"/>
    </location>
</feature>
<keyword evidence="6" id="KW-1185">Reference proteome</keyword>
<keyword evidence="3" id="KW-0472">Membrane</keyword>
<dbReference type="InterPro" id="IPR023765">
    <property type="entry name" value="SBP_5_CS"/>
</dbReference>
<dbReference type="Gene3D" id="3.40.190.10">
    <property type="entry name" value="Periplasmic binding protein-like II"/>
    <property type="match status" value="1"/>
</dbReference>
<sequence length="527" mass="58928">MNKLRTILYITVFLLIGMTHIYAGGSQDASVSTVMETGAAKDLFVYGIDGDPTNNVNPITASGRYDLMATKAMFSPLWVFNGPEDLYFYLATDVSASADMLTYTVKLRDDVKWHDGEEFNADDVVFTYKTIVEQPTANGHDVYQFNGKPMKVTKVDDFTVQFTFPTAIPFALEILSAEKFMTPEHIWAGETEFQVNEKNAHPIGTGPYKFSEYREGESLTLVKNEDYFLGEPEIDKVIYRVVLDANAAVVALQKGEIDALAIQPTDVTKFDKNQIGVYPYSENRIGYLSAVLYRENMDNINFRKAILFGINKSDLIKATYVSEDFALNARSFLPEHASYYSKDVETYEYDLSMAKEFLAKSGLKNPQIKIAYLANNPTYETQALLIQANLAAVGIACELMPLDAGAMYNNALYPKTAEFDLFLGGYIMGVDPDNYASLFTSEGGANFSGIKNETIDGLFAAGRVELDTSKRAAIYKELQKEFMDYAFFLPLSENKRILAISNRIGGIDEAKLVPIFTFEDMSKLIEK</sequence>
<dbReference type="PIRSF" id="PIRSF002741">
    <property type="entry name" value="MppA"/>
    <property type="match status" value="1"/>
</dbReference>
<dbReference type="KEGG" id="ock:EXM22_09785"/>
<dbReference type="AlphaFoldDB" id="A0A5C1QQ50"/>
<dbReference type="InterPro" id="IPR030678">
    <property type="entry name" value="Peptide/Ni-bd"/>
</dbReference>
<dbReference type="GO" id="GO:0030288">
    <property type="term" value="C:outer membrane-bounded periplasmic space"/>
    <property type="evidence" value="ECO:0007669"/>
    <property type="project" value="UniProtKB-ARBA"/>
</dbReference>
<dbReference type="Gene3D" id="3.90.76.10">
    <property type="entry name" value="Dipeptide-binding Protein, Domain 1"/>
    <property type="match status" value="1"/>
</dbReference>
<dbReference type="EMBL" id="CP036150">
    <property type="protein sequence ID" value="QEN08262.1"/>
    <property type="molecule type" value="Genomic_DNA"/>
</dbReference>
<dbReference type="CDD" id="cd00995">
    <property type="entry name" value="PBP2_NikA_DppA_OppA_like"/>
    <property type="match status" value="1"/>
</dbReference>
<dbReference type="PROSITE" id="PS01040">
    <property type="entry name" value="SBP_BACTERIAL_5"/>
    <property type="match status" value="1"/>
</dbReference>
<dbReference type="OrthoDB" id="304884at2"/>
<organism evidence="5 6">
    <name type="scientific">Oceanispirochaeta crateris</name>
    <dbReference type="NCBI Taxonomy" id="2518645"/>
    <lineage>
        <taxon>Bacteria</taxon>
        <taxon>Pseudomonadati</taxon>
        <taxon>Spirochaetota</taxon>
        <taxon>Spirochaetia</taxon>
        <taxon>Spirochaetales</taxon>
        <taxon>Spirochaetaceae</taxon>
        <taxon>Oceanispirochaeta</taxon>
    </lineage>
</organism>
<name>A0A5C1QQ50_9SPIO</name>
<reference evidence="5 6" key="1">
    <citation type="submission" date="2019-02" db="EMBL/GenBank/DDBJ databases">
        <title>Complete Genome Sequence and Methylome Analysis of free living Spirochaetas.</title>
        <authorList>
            <person name="Fomenkov A."/>
            <person name="Dubinina G."/>
            <person name="Leshcheva N."/>
            <person name="Mikheeva N."/>
            <person name="Grabovich M."/>
            <person name="Vincze T."/>
            <person name="Roberts R.J."/>
        </authorList>
    </citation>
    <scope>NUCLEOTIDE SEQUENCE [LARGE SCALE GENOMIC DNA]</scope>
    <source>
        <strain evidence="5 6">K2</strain>
    </source>
</reference>
<dbReference type="Gene3D" id="3.10.105.10">
    <property type="entry name" value="Dipeptide-binding Protein, Domain 3"/>
    <property type="match status" value="1"/>
</dbReference>
<dbReference type="GO" id="GO:1904680">
    <property type="term" value="F:peptide transmembrane transporter activity"/>
    <property type="evidence" value="ECO:0007669"/>
    <property type="project" value="TreeGrafter"/>
</dbReference>
<dbReference type="InterPro" id="IPR000914">
    <property type="entry name" value="SBP_5_dom"/>
</dbReference>